<dbReference type="InterPro" id="IPR024747">
    <property type="entry name" value="Pyridox_Oxase-rel"/>
</dbReference>
<feature type="region of interest" description="Disordered" evidence="1">
    <location>
        <begin position="1"/>
        <end position="23"/>
    </location>
</feature>
<dbReference type="SUPFAM" id="SSF50475">
    <property type="entry name" value="FMN-binding split barrel"/>
    <property type="match status" value="1"/>
</dbReference>
<dbReference type="Gene3D" id="2.30.110.10">
    <property type="entry name" value="Electron Transport, Fmn-binding Protein, Chain A"/>
    <property type="match status" value="1"/>
</dbReference>
<dbReference type="EMBL" id="CAFBIZ010000207">
    <property type="protein sequence ID" value="CAB4851945.1"/>
    <property type="molecule type" value="Genomic_DNA"/>
</dbReference>
<proteinExistence type="predicted"/>
<evidence type="ECO:0000256" key="1">
    <source>
        <dbReference type="SAM" id="MobiDB-lite"/>
    </source>
</evidence>
<reference evidence="2" key="1">
    <citation type="submission" date="2020-05" db="EMBL/GenBank/DDBJ databases">
        <authorList>
            <person name="Chiriac C."/>
            <person name="Salcher M."/>
            <person name="Ghai R."/>
            <person name="Kavagutti S V."/>
        </authorList>
    </citation>
    <scope>NUCLEOTIDE SEQUENCE</scope>
</reference>
<evidence type="ECO:0000313" key="2">
    <source>
        <dbReference type="EMBL" id="CAB4851945.1"/>
    </source>
</evidence>
<dbReference type="PANTHER" id="PTHR34071">
    <property type="entry name" value="5-NITROIMIDAZOLE ANTIBIOTICS RESISTANCE PROTEIN, NIMA-FAMILY-RELATED PROTEIN-RELATED"/>
    <property type="match status" value="1"/>
</dbReference>
<accession>A0A6J7C3L0</accession>
<dbReference type="PANTHER" id="PTHR34071:SF2">
    <property type="entry name" value="FLAVIN-NUCLEOTIDE-BINDING PROTEIN"/>
    <property type="match status" value="1"/>
</dbReference>
<dbReference type="InterPro" id="IPR012349">
    <property type="entry name" value="Split_barrel_FMN-bd"/>
</dbReference>
<evidence type="ECO:0000313" key="3">
    <source>
        <dbReference type="EMBL" id="CAB4946384.1"/>
    </source>
</evidence>
<dbReference type="AlphaFoldDB" id="A0A6J7C3L0"/>
<name>A0A6J7C3L0_9ZZZZ</name>
<gene>
    <name evidence="2" type="ORF">UFOPK3268_01420</name>
    <name evidence="3" type="ORF">UFOPK3752_01382</name>
</gene>
<organism evidence="2">
    <name type="scientific">freshwater metagenome</name>
    <dbReference type="NCBI Taxonomy" id="449393"/>
    <lineage>
        <taxon>unclassified sequences</taxon>
        <taxon>metagenomes</taxon>
        <taxon>ecological metagenomes</taxon>
    </lineage>
</organism>
<protein>
    <submittedName>
        <fullName evidence="2">Unannotated protein</fullName>
    </submittedName>
</protein>
<dbReference type="Pfam" id="PF12900">
    <property type="entry name" value="Pyridox_ox_2"/>
    <property type="match status" value="1"/>
</dbReference>
<dbReference type="EMBL" id="CAFBND010000054">
    <property type="protein sequence ID" value="CAB4946384.1"/>
    <property type="molecule type" value="Genomic_DNA"/>
</dbReference>
<sequence length="220" mass="23758">MDQQQLPAPGSGERTRVRRLPENAVTDRGTLHDILDAGLMAHVGIVDESGQPYVLPVAYARDGERLLFHGSTASRLFRSLAAGSRTCISVTLVDGLVLARSAFESSMNYRSVMVLGACVALEGDEKDAALRHISDHLLPGRWEDIRPPSPKEIAATLVLALALDESSVKVSTGGPDDADIDLDRPIWAGHLPIREMFGAPVPDVAGAAFPVPDYVERWTR</sequence>